<feature type="transmembrane region" description="Helical" evidence="11">
    <location>
        <begin position="499"/>
        <end position="519"/>
    </location>
</feature>
<proteinExistence type="inferred from homology"/>
<dbReference type="GO" id="GO:0005789">
    <property type="term" value="C:endoplasmic reticulum membrane"/>
    <property type="evidence" value="ECO:0007669"/>
    <property type="project" value="UniProtKB-SubCell"/>
</dbReference>
<sequence>MSSQVTSGWHKAVGPFASLARVSARYPIEAILSSLLVSSVAYITVIQFYLKEWEDTFHHIVDTSAFDRRQLLEECAHYHYNRGLWEPLTSSQLGLLSRFNHYYLYTYKFQDHGHGTPLPAFDSVFYETGSTKYLLTGTLSPPSEYIRMNGARLWEMATTKQYLLQIKDQLVAFVCRVTARNNLEQVDLVLIIIAYAMVLGTVVNLCQEMKRVGSRFWLSLSALINSACAFFLAAFTMLHILRTPISTLVMVQTMPFFFVLVGFKDKVRLAAYIIERFGTLNISKKITVDKIIFDAFSNIAVRMLQFYLTLFSIGCLGILYFKDIAGVTNCLVLLSLILIFDFLLTATFYSAILCLKLEITTIKRSTIIRQALEEEGNENAGKIALADNARLKTFPFMKSKMMVTLGKLSMFALLIGLNVYNINLRWVLNTVQTVILSFFPTKIPQDVIATAHPQEWNGKDVIVSIVPTVYYQPLAESQKSENLTMFVFRVLGAMISDKLIGKILFMICLVSVITNVYLLRVAKYHSDATFSQYYSRQDRITKVKQLKHLDIKNSLKSSSEVSVGSNNPAIFSLDVSDEESVSSSSGSSNTSSKQRTLDECVEELKKGNVKELRSTEIANLVIAKKIPIHSLEKTLDDKLRAVMVRREALSVLGKSQILNTSSVPYENYDYERVYGSCCENVIGYVPLPLGIMGPLIIDGKAYHVPMATTEGCLVASATRGCKAINAAGGAVTILTKDGMTRGPCIRFPSLVRSGACKLWLDSEDGQSKVKAAFNSTSRFARLQHIKTALAGDLLFIRFTTTTGDAMGMNMISKGVEHSLTTMITEYGWEDMEIVSLSGNYCTDKKPAAINWIEGRGKSVCAEVTIPGDIVSRVLKCDVEALVNLNISKNLIGSAMAGSVGGFNAHAANIVTAIFLALGQDPAQNVESSNCITLMSNVKGSLKMSVSMPSIEVGTIGGGTILETQSAMLELLNVRGPNQEVPGENARQLAKIVACSVLAGELSLCAALATGQLVKSHMVLNRKSQG</sequence>
<comment type="caution">
    <text evidence="13">The sequence shown here is derived from an EMBL/GenBank/DDBJ whole genome shotgun (WGS) entry which is preliminary data.</text>
</comment>
<evidence type="ECO:0000259" key="12">
    <source>
        <dbReference type="PROSITE" id="PS50156"/>
    </source>
</evidence>
<dbReference type="Gene3D" id="1.10.3270.10">
    <property type="entry name" value="HMGR, N-terminal domain"/>
    <property type="match status" value="1"/>
</dbReference>
<dbReference type="InterPro" id="IPR002202">
    <property type="entry name" value="HMG_CoA_Rdtase"/>
</dbReference>
<reference evidence="13 14" key="1">
    <citation type="journal article" date="2023" name="Elife">
        <title>Identification of key yeast species and microbe-microbe interactions impacting larval growth of Drosophila in the wild.</title>
        <authorList>
            <person name="Mure A."/>
            <person name="Sugiura Y."/>
            <person name="Maeda R."/>
            <person name="Honda K."/>
            <person name="Sakurai N."/>
            <person name="Takahashi Y."/>
            <person name="Watada M."/>
            <person name="Katoh T."/>
            <person name="Gotoh A."/>
            <person name="Gotoh Y."/>
            <person name="Taniguchi I."/>
            <person name="Nakamura K."/>
            <person name="Hayashi T."/>
            <person name="Katayama T."/>
            <person name="Uemura T."/>
            <person name="Hattori Y."/>
        </authorList>
    </citation>
    <scope>NUCLEOTIDE SEQUENCE [LARGE SCALE GENOMIC DNA]</scope>
    <source>
        <strain evidence="13 14">KH-74</strain>
    </source>
</reference>
<dbReference type="EMBL" id="BTGD01000008">
    <property type="protein sequence ID" value="GMM56569.1"/>
    <property type="molecule type" value="Genomic_DNA"/>
</dbReference>
<protein>
    <recommendedName>
        <fullName evidence="11">3-hydroxy-3-methylglutaryl coenzyme A reductase</fullName>
        <shortName evidence="11">HMG-CoA reductase</shortName>
        <ecNumber evidence="11">1.1.1.34</ecNumber>
    </recommendedName>
</protein>
<dbReference type="EC" id="1.1.1.34" evidence="11"/>
<dbReference type="Proteomes" id="UP001377567">
    <property type="component" value="Unassembled WGS sequence"/>
</dbReference>
<dbReference type="SUPFAM" id="SSF56542">
    <property type="entry name" value="Substrate-binding domain of HMG-CoA reductase"/>
    <property type="match status" value="1"/>
</dbReference>
<keyword evidence="6 11" id="KW-0521">NADP</keyword>
<feature type="transmembrane region" description="Helical" evidence="11">
    <location>
        <begin position="218"/>
        <end position="238"/>
    </location>
</feature>
<dbReference type="Pfam" id="PF00368">
    <property type="entry name" value="HMG-CoA_red"/>
    <property type="match status" value="1"/>
</dbReference>
<dbReference type="FunFam" id="3.90.770.10:FF:000001">
    <property type="entry name" value="3-hydroxy-3-methylglutaryl coenzyme A reductase"/>
    <property type="match status" value="1"/>
</dbReference>
<feature type="transmembrane region" description="Helical" evidence="11">
    <location>
        <begin position="401"/>
        <end position="420"/>
    </location>
</feature>
<feature type="transmembrane region" description="Helical" evidence="11">
    <location>
        <begin position="188"/>
        <end position="206"/>
    </location>
</feature>
<evidence type="ECO:0000313" key="13">
    <source>
        <dbReference type="EMBL" id="GMM56569.1"/>
    </source>
</evidence>
<dbReference type="InterPro" id="IPR053958">
    <property type="entry name" value="HMGCR/SNAP/NPC1-like_SSD"/>
</dbReference>
<dbReference type="InterPro" id="IPR023074">
    <property type="entry name" value="HMG_CoA_Rdtase_cat_sf"/>
</dbReference>
<evidence type="ECO:0000256" key="9">
    <source>
        <dbReference type="ARBA" id="ARBA00023136"/>
    </source>
</evidence>
<dbReference type="PANTHER" id="PTHR10572">
    <property type="entry name" value="3-HYDROXY-3-METHYLGLUTARYL-COENZYME A REDUCTASE"/>
    <property type="match status" value="1"/>
</dbReference>
<evidence type="ECO:0000256" key="2">
    <source>
        <dbReference type="ARBA" id="ARBA00004477"/>
    </source>
</evidence>
<evidence type="ECO:0000313" key="14">
    <source>
        <dbReference type="Proteomes" id="UP001377567"/>
    </source>
</evidence>
<feature type="transmembrane region" description="Helical" evidence="11">
    <location>
        <begin position="244"/>
        <end position="263"/>
    </location>
</feature>
<name>A0AAV5S1U5_MAUHU</name>
<dbReference type="InterPro" id="IPR009029">
    <property type="entry name" value="HMG_CoA_Rdtase_sub-bd_dom_sf"/>
</dbReference>
<keyword evidence="5 11" id="KW-0256">Endoplasmic reticulum</keyword>
<evidence type="ECO:0000256" key="8">
    <source>
        <dbReference type="ARBA" id="ARBA00023002"/>
    </source>
</evidence>
<dbReference type="PANTHER" id="PTHR10572:SF24">
    <property type="entry name" value="3-HYDROXY-3-METHYLGLUTARYL-COENZYME A REDUCTASE"/>
    <property type="match status" value="1"/>
</dbReference>
<dbReference type="InterPro" id="IPR000731">
    <property type="entry name" value="SSD"/>
</dbReference>
<dbReference type="NCBIfam" id="TIGR00533">
    <property type="entry name" value="HMG_CoA_R_NADP"/>
    <property type="match status" value="1"/>
</dbReference>
<dbReference type="Pfam" id="PF13323">
    <property type="entry name" value="HPIH"/>
    <property type="match status" value="1"/>
</dbReference>
<comment type="subcellular location">
    <subcellularLocation>
        <location evidence="2 11">Endoplasmic reticulum membrane</location>
        <topology evidence="2 11">Multi-pass membrane protein</topology>
    </subcellularLocation>
    <subcellularLocation>
        <location evidence="1">Nucleus envelope</location>
    </subcellularLocation>
</comment>
<dbReference type="AlphaFoldDB" id="A0AAV5S1U5"/>
<feature type="transmembrane region" description="Helical" evidence="11">
    <location>
        <begin position="30"/>
        <end position="50"/>
    </location>
</feature>
<evidence type="ECO:0000256" key="3">
    <source>
        <dbReference type="ARBA" id="ARBA00007661"/>
    </source>
</evidence>
<dbReference type="PROSITE" id="PS01192">
    <property type="entry name" value="HMG_COA_REDUCTASE_3"/>
    <property type="match status" value="1"/>
</dbReference>
<dbReference type="InterPro" id="IPR004554">
    <property type="entry name" value="HMG_CoA_Rdtase_eu_arc"/>
</dbReference>
<dbReference type="GO" id="GO:0004420">
    <property type="term" value="F:hydroxymethylglutaryl-CoA reductase (NADPH) activity"/>
    <property type="evidence" value="ECO:0007669"/>
    <property type="project" value="UniProtKB-EC"/>
</dbReference>
<dbReference type="InterPro" id="IPR023076">
    <property type="entry name" value="HMG_CoA_Rdtase_CS"/>
</dbReference>
<dbReference type="Pfam" id="PF12349">
    <property type="entry name" value="Sterol-sensing"/>
    <property type="match status" value="1"/>
</dbReference>
<dbReference type="GO" id="GO:0008299">
    <property type="term" value="P:isoprenoid biosynthetic process"/>
    <property type="evidence" value="ECO:0007669"/>
    <property type="project" value="InterPro"/>
</dbReference>
<dbReference type="PROSITE" id="PS00318">
    <property type="entry name" value="HMG_COA_REDUCTASE_2"/>
    <property type="match status" value="1"/>
</dbReference>
<feature type="domain" description="SSD" evidence="12">
    <location>
        <begin position="187"/>
        <end position="355"/>
    </location>
</feature>
<dbReference type="PROSITE" id="PS00066">
    <property type="entry name" value="HMG_COA_REDUCTASE_1"/>
    <property type="match status" value="1"/>
</dbReference>
<evidence type="ECO:0000256" key="10">
    <source>
        <dbReference type="ARBA" id="ARBA00056313"/>
    </source>
</evidence>
<dbReference type="CDD" id="cd00643">
    <property type="entry name" value="HMG-CoA_reductase_classI"/>
    <property type="match status" value="1"/>
</dbReference>
<keyword evidence="7 11" id="KW-1133">Transmembrane helix</keyword>
<dbReference type="PROSITE" id="PS50065">
    <property type="entry name" value="HMG_COA_REDUCTASE_4"/>
    <property type="match status" value="1"/>
</dbReference>
<evidence type="ECO:0000256" key="4">
    <source>
        <dbReference type="ARBA" id="ARBA00022692"/>
    </source>
</evidence>
<dbReference type="InterPro" id="IPR025583">
    <property type="entry name" value="HMG-CoA_N_dom"/>
</dbReference>
<dbReference type="Gene3D" id="3.30.70.420">
    <property type="entry name" value="Hydroxymethylglutaryl-CoA reductase, class I/II, NAD/NADP-binding domain"/>
    <property type="match status" value="1"/>
</dbReference>
<keyword evidence="4 11" id="KW-0812">Transmembrane</keyword>
<gene>
    <name evidence="13" type="ORF">DAKH74_031850</name>
</gene>
<comment type="pathway">
    <text evidence="11">Metabolic intermediate biosynthesis; (R)-mevalonate biosynthesis; (R)-mevalonate from acetyl-CoA: step 3/3.</text>
</comment>
<dbReference type="SUPFAM" id="SSF55035">
    <property type="entry name" value="NAD-binding domain of HMG-CoA reductase"/>
    <property type="match status" value="1"/>
</dbReference>
<dbReference type="InterPro" id="IPR009023">
    <property type="entry name" value="HMG_CoA_Rdtase_NAD(P)-bd_sf"/>
</dbReference>
<dbReference type="GO" id="GO:0015936">
    <property type="term" value="P:coenzyme A metabolic process"/>
    <property type="evidence" value="ECO:0007669"/>
    <property type="project" value="InterPro"/>
</dbReference>
<dbReference type="PROSITE" id="PS50156">
    <property type="entry name" value="SSD"/>
    <property type="match status" value="1"/>
</dbReference>
<dbReference type="PRINTS" id="PR00071">
    <property type="entry name" value="HMGCOARDTASE"/>
</dbReference>
<evidence type="ECO:0000256" key="6">
    <source>
        <dbReference type="ARBA" id="ARBA00022857"/>
    </source>
</evidence>
<comment type="catalytic activity">
    <reaction evidence="11">
        <text>(R)-mevalonate + 2 NADP(+) + CoA = (3S)-3-hydroxy-3-methylglutaryl-CoA + 2 NADPH + 2 H(+)</text>
        <dbReference type="Rhea" id="RHEA:15989"/>
        <dbReference type="ChEBI" id="CHEBI:15378"/>
        <dbReference type="ChEBI" id="CHEBI:36464"/>
        <dbReference type="ChEBI" id="CHEBI:43074"/>
        <dbReference type="ChEBI" id="CHEBI:57287"/>
        <dbReference type="ChEBI" id="CHEBI:57783"/>
        <dbReference type="ChEBI" id="CHEBI:58349"/>
        <dbReference type="EC" id="1.1.1.34"/>
    </reaction>
</comment>
<comment type="similarity">
    <text evidence="3 11">Belongs to the HMG-CoA reductase family.</text>
</comment>
<evidence type="ECO:0000256" key="5">
    <source>
        <dbReference type="ARBA" id="ARBA00022824"/>
    </source>
</evidence>
<dbReference type="Gene3D" id="3.90.770.10">
    <property type="entry name" value="3-hydroxy-3-methylglutaryl-coenzyme A Reductase, Chain A, domain 2"/>
    <property type="match status" value="1"/>
</dbReference>
<feature type="transmembrane region" description="Helical" evidence="11">
    <location>
        <begin position="333"/>
        <end position="355"/>
    </location>
</feature>
<keyword evidence="8 11" id="KW-0560">Oxidoreductase</keyword>
<dbReference type="InterPro" id="IPR023282">
    <property type="entry name" value="HMG_CoA_Rdtase_N"/>
</dbReference>
<dbReference type="FunFam" id="1.10.3270.10:FF:000001">
    <property type="entry name" value="3-hydroxy-3-methylglutaryl coenzyme A reductase"/>
    <property type="match status" value="1"/>
</dbReference>
<evidence type="ECO:0000256" key="7">
    <source>
        <dbReference type="ARBA" id="ARBA00022989"/>
    </source>
</evidence>
<feature type="transmembrane region" description="Helical" evidence="11">
    <location>
        <begin position="299"/>
        <end position="321"/>
    </location>
</feature>
<evidence type="ECO:0000256" key="11">
    <source>
        <dbReference type="RuleBase" id="RU361219"/>
    </source>
</evidence>
<dbReference type="GO" id="GO:0005635">
    <property type="term" value="C:nuclear envelope"/>
    <property type="evidence" value="ECO:0007669"/>
    <property type="project" value="UniProtKB-SubCell"/>
</dbReference>
<organism evidence="13 14">
    <name type="scientific">Maudiozyma humilis</name>
    <name type="common">Sour dough yeast</name>
    <name type="synonym">Kazachstania humilis</name>
    <dbReference type="NCBI Taxonomy" id="51915"/>
    <lineage>
        <taxon>Eukaryota</taxon>
        <taxon>Fungi</taxon>
        <taxon>Dikarya</taxon>
        <taxon>Ascomycota</taxon>
        <taxon>Saccharomycotina</taxon>
        <taxon>Saccharomycetes</taxon>
        <taxon>Saccharomycetales</taxon>
        <taxon>Saccharomycetaceae</taxon>
        <taxon>Maudiozyma</taxon>
    </lineage>
</organism>
<dbReference type="GO" id="GO:0005778">
    <property type="term" value="C:peroxisomal membrane"/>
    <property type="evidence" value="ECO:0007669"/>
    <property type="project" value="TreeGrafter"/>
</dbReference>
<keyword evidence="9 11" id="KW-0472">Membrane</keyword>
<comment type="function">
    <text evidence="10">HMG-CoA reductase; part of the first module of ergosterol biosynthesis pathway constitutes by the early steps of the pathway, conserved across all eukaryotes, and which results in the formation of mevalonate from acetyl-coenzyme A (acetyl-CoA). HMG1 and HMG2 catalyze the reduction of hydroxymethylglutaryl-CoA (HMG-CoA) to mevalonate that is the rate-limiting step within the first mosule. The first module starts with the action of the cytosolic acetyl-CoA acetyltransferase ERG10 that catalyzes the formation of acetoacetyl-CoA. The hydroxymethylglutaryl-CoA synthase ERG13 then condenses acetyl-CoA with acetoacetyl-CoA to form HMG-CoA. The rate-limiting step of the early module is the reduction to mevalonate by the 3-hydroxy-3-methylglutaryl-coenzyme A (HMG-CoA) reductases HMG1 and HMG2 which are derived from a single ancestral HMGR gene by gene duplication.</text>
</comment>
<keyword evidence="14" id="KW-1185">Reference proteome</keyword>
<dbReference type="GO" id="GO:0006696">
    <property type="term" value="P:ergosterol biosynthetic process"/>
    <property type="evidence" value="ECO:0007669"/>
    <property type="project" value="UniProtKB-ARBA"/>
</dbReference>
<accession>A0AAV5S1U5</accession>
<dbReference type="FunFam" id="3.30.70.420:FF:000001">
    <property type="entry name" value="3-hydroxy-3-methylglutaryl coenzyme A reductase"/>
    <property type="match status" value="1"/>
</dbReference>
<evidence type="ECO:0000256" key="1">
    <source>
        <dbReference type="ARBA" id="ARBA00004259"/>
    </source>
</evidence>